<proteinExistence type="predicted"/>
<dbReference type="OrthoDB" id="4132046at2759"/>
<reference evidence="2 3" key="1">
    <citation type="journal article" date="2018" name="Front. Microbiol.">
        <title>Genome-Wide Analysis of Corynespora cassiicola Leaf Fall Disease Putative Effectors.</title>
        <authorList>
            <person name="Lopez D."/>
            <person name="Ribeiro S."/>
            <person name="Label P."/>
            <person name="Fumanal B."/>
            <person name="Venisse J.S."/>
            <person name="Kohler A."/>
            <person name="de Oliveira R.R."/>
            <person name="Labutti K."/>
            <person name="Lipzen A."/>
            <person name="Lail K."/>
            <person name="Bauer D."/>
            <person name="Ohm R.A."/>
            <person name="Barry K.W."/>
            <person name="Spatafora J."/>
            <person name="Grigoriev I.V."/>
            <person name="Martin F.M."/>
            <person name="Pujade-Renaud V."/>
        </authorList>
    </citation>
    <scope>NUCLEOTIDE SEQUENCE [LARGE SCALE GENOMIC DNA]</scope>
    <source>
        <strain evidence="2 3">Philippines</strain>
    </source>
</reference>
<keyword evidence="3" id="KW-1185">Reference proteome</keyword>
<dbReference type="AlphaFoldDB" id="A0A2T2NKG8"/>
<feature type="signal peptide" evidence="1">
    <location>
        <begin position="1"/>
        <end position="18"/>
    </location>
</feature>
<evidence type="ECO:0000313" key="3">
    <source>
        <dbReference type="Proteomes" id="UP000240883"/>
    </source>
</evidence>
<sequence length="262" mass="28387">MQYSAIFLSALAATGVIAAPTRRQKNSAIIVSLQSSTTGSQTQFNEGIRQEKKPIASSGPFDQVTLLLDETVEQQDLRCQLLDEQRNPIQLRRNNNIDVTFAKGDPWEFVNEDQTSVSSIICDPDFVKGGPTVESTGSATGDVSITVQLSDGNLATQTQFLHGGAVREEQTPIGSSSVFNSVELRLGADIAEDLRCQILDADMNAILLARGENKDTTFADGDAGKWNFIEKVEKGDGPADYAPRESRVSKIICDPEFKKASA</sequence>
<protein>
    <submittedName>
        <fullName evidence="2">Uncharacterized protein</fullName>
    </submittedName>
</protein>
<accession>A0A2T2NKG8</accession>
<keyword evidence="1" id="KW-0732">Signal</keyword>
<gene>
    <name evidence="2" type="ORF">BS50DRAFT_574383</name>
</gene>
<evidence type="ECO:0000256" key="1">
    <source>
        <dbReference type="SAM" id="SignalP"/>
    </source>
</evidence>
<name>A0A2T2NKG8_CORCC</name>
<feature type="chain" id="PRO_5015702989" evidence="1">
    <location>
        <begin position="19"/>
        <end position="262"/>
    </location>
</feature>
<organism evidence="2 3">
    <name type="scientific">Corynespora cassiicola Philippines</name>
    <dbReference type="NCBI Taxonomy" id="1448308"/>
    <lineage>
        <taxon>Eukaryota</taxon>
        <taxon>Fungi</taxon>
        <taxon>Dikarya</taxon>
        <taxon>Ascomycota</taxon>
        <taxon>Pezizomycotina</taxon>
        <taxon>Dothideomycetes</taxon>
        <taxon>Pleosporomycetidae</taxon>
        <taxon>Pleosporales</taxon>
        <taxon>Corynesporascaceae</taxon>
        <taxon>Corynespora</taxon>
    </lineage>
</organism>
<dbReference type="EMBL" id="KZ678136">
    <property type="protein sequence ID" value="PSN65890.1"/>
    <property type="molecule type" value="Genomic_DNA"/>
</dbReference>
<evidence type="ECO:0000313" key="2">
    <source>
        <dbReference type="EMBL" id="PSN65890.1"/>
    </source>
</evidence>
<dbReference type="Proteomes" id="UP000240883">
    <property type="component" value="Unassembled WGS sequence"/>
</dbReference>